<protein>
    <submittedName>
        <fullName evidence="3">Uncharacterized protein</fullName>
    </submittedName>
</protein>
<dbReference type="EMBL" id="JAGTXO010000003">
    <property type="protein sequence ID" value="KAG8469101.1"/>
    <property type="molecule type" value="Genomic_DNA"/>
</dbReference>
<feature type="transmembrane region" description="Helical" evidence="2">
    <location>
        <begin position="301"/>
        <end position="322"/>
    </location>
</feature>
<evidence type="ECO:0000313" key="4">
    <source>
        <dbReference type="Proteomes" id="UP000751190"/>
    </source>
</evidence>
<feature type="region of interest" description="Disordered" evidence="1">
    <location>
        <begin position="1"/>
        <end position="186"/>
    </location>
</feature>
<accession>A0A8J6CFG5</accession>
<dbReference type="OrthoDB" id="10672894at2759"/>
<feature type="transmembrane region" description="Helical" evidence="2">
    <location>
        <begin position="268"/>
        <end position="289"/>
    </location>
</feature>
<keyword evidence="2" id="KW-1133">Transmembrane helix</keyword>
<evidence type="ECO:0000313" key="3">
    <source>
        <dbReference type="EMBL" id="KAG8469101.1"/>
    </source>
</evidence>
<evidence type="ECO:0000256" key="2">
    <source>
        <dbReference type="SAM" id="Phobius"/>
    </source>
</evidence>
<feature type="compositionally biased region" description="Low complexity" evidence="1">
    <location>
        <begin position="155"/>
        <end position="165"/>
    </location>
</feature>
<comment type="caution">
    <text evidence="3">The sequence shown here is derived from an EMBL/GenBank/DDBJ whole genome shotgun (WGS) entry which is preliminary data.</text>
</comment>
<dbReference type="Proteomes" id="UP000751190">
    <property type="component" value="Unassembled WGS sequence"/>
</dbReference>
<name>A0A8J6CFG5_DIALT</name>
<sequence length="358" mass="37186">MPPRKATPSKPRALLGLELDHPGPAWSACGAGQRRTPTKLRGAADGADDPPSAKAKSPKRALASPAAVAKRAKSPKLFKSPGLKPSGAASLATESSFDVPPAKSPESAAKRVPKRLPDSTAQTARKQLAEPGLGEYWTAAGSRRKPLKAAATELRSASPAPARPGDAPPDRDAVSGAGEDGYDDDDEPVEFIGGGWSVNKALLACLICALASTLEQAARAGSVRARPVALFAAWGLASGAVSALWAKLLGWATLSLAVGVPRTVLTVLVDQAVMTPLMNVTFVAFVCAGTQMDAHATRETVVARVPELVIFSLAVWAAAYILNPNVPNGLLLPVCRLEQLCHAVYLAHVAEKITSAQQ</sequence>
<organism evidence="3 4">
    <name type="scientific">Diacronema lutheri</name>
    <name type="common">Unicellular marine alga</name>
    <name type="synonym">Monochrysis lutheri</name>
    <dbReference type="NCBI Taxonomy" id="2081491"/>
    <lineage>
        <taxon>Eukaryota</taxon>
        <taxon>Haptista</taxon>
        <taxon>Haptophyta</taxon>
        <taxon>Pavlovophyceae</taxon>
        <taxon>Pavlovales</taxon>
        <taxon>Pavlovaceae</taxon>
        <taxon>Diacronema</taxon>
    </lineage>
</organism>
<reference evidence="3" key="1">
    <citation type="submission" date="2021-05" db="EMBL/GenBank/DDBJ databases">
        <title>The genome of the haptophyte Pavlova lutheri (Diacronema luteri, Pavlovales) - a model for lipid biosynthesis in eukaryotic algae.</title>
        <authorList>
            <person name="Hulatt C.J."/>
            <person name="Posewitz M.C."/>
        </authorList>
    </citation>
    <scope>NUCLEOTIDE SEQUENCE</scope>
    <source>
        <strain evidence="3">NIVA-4/92</strain>
    </source>
</reference>
<feature type="transmembrane region" description="Helical" evidence="2">
    <location>
        <begin position="228"/>
        <end position="248"/>
    </location>
</feature>
<proteinExistence type="predicted"/>
<feature type="compositionally biased region" description="Low complexity" evidence="1">
    <location>
        <begin position="43"/>
        <end position="55"/>
    </location>
</feature>
<keyword evidence="2" id="KW-0812">Transmembrane</keyword>
<gene>
    <name evidence="3" type="ORF">KFE25_007619</name>
</gene>
<keyword evidence="2" id="KW-0472">Membrane</keyword>
<dbReference type="AlphaFoldDB" id="A0A8J6CFG5"/>
<evidence type="ECO:0000256" key="1">
    <source>
        <dbReference type="SAM" id="MobiDB-lite"/>
    </source>
</evidence>
<keyword evidence="4" id="KW-1185">Reference proteome</keyword>